<organism evidence="1 2">
    <name type="scientific">Rotaria magnacalcarata</name>
    <dbReference type="NCBI Taxonomy" id="392030"/>
    <lineage>
        <taxon>Eukaryota</taxon>
        <taxon>Metazoa</taxon>
        <taxon>Spiralia</taxon>
        <taxon>Gnathifera</taxon>
        <taxon>Rotifera</taxon>
        <taxon>Eurotatoria</taxon>
        <taxon>Bdelloidea</taxon>
        <taxon>Philodinida</taxon>
        <taxon>Philodinidae</taxon>
        <taxon>Rotaria</taxon>
    </lineage>
</organism>
<proteinExistence type="predicted"/>
<name>A0A8S3DCB0_9BILA</name>
<dbReference type="Proteomes" id="UP000681720">
    <property type="component" value="Unassembled WGS sequence"/>
</dbReference>
<dbReference type="EMBL" id="CAJOBJ010194012">
    <property type="protein sequence ID" value="CAF4963178.1"/>
    <property type="molecule type" value="Genomic_DNA"/>
</dbReference>
<dbReference type="AlphaFoldDB" id="A0A8S3DCB0"/>
<evidence type="ECO:0000313" key="2">
    <source>
        <dbReference type="Proteomes" id="UP000681720"/>
    </source>
</evidence>
<gene>
    <name evidence="1" type="ORF">GIL414_LOCUS54978</name>
</gene>
<accession>A0A8S3DCB0</accession>
<reference evidence="1" key="1">
    <citation type="submission" date="2021-02" db="EMBL/GenBank/DDBJ databases">
        <authorList>
            <person name="Nowell W R."/>
        </authorList>
    </citation>
    <scope>NUCLEOTIDE SEQUENCE</scope>
</reference>
<feature type="non-terminal residue" evidence="1">
    <location>
        <position position="48"/>
    </location>
</feature>
<comment type="caution">
    <text evidence="1">The sequence shown here is derived from an EMBL/GenBank/DDBJ whole genome shotgun (WGS) entry which is preliminary data.</text>
</comment>
<sequence>MADKVVWEERMRKVMWRGARTGERQWLTEIGERRNDSLLDIEFIDWSP</sequence>
<protein>
    <submittedName>
        <fullName evidence="1">Uncharacterized protein</fullName>
    </submittedName>
</protein>
<evidence type="ECO:0000313" key="1">
    <source>
        <dbReference type="EMBL" id="CAF4963178.1"/>
    </source>
</evidence>